<dbReference type="AlphaFoldDB" id="A0AAN5CIJ4"/>
<feature type="transmembrane region" description="Helical" evidence="1">
    <location>
        <begin position="191"/>
        <end position="210"/>
    </location>
</feature>
<feature type="transmembrane region" description="Helical" evidence="1">
    <location>
        <begin position="252"/>
        <end position="275"/>
    </location>
</feature>
<keyword evidence="1" id="KW-1133">Transmembrane helix</keyword>
<protein>
    <submittedName>
        <fullName evidence="2">Uncharacterized protein</fullName>
    </submittedName>
</protein>
<comment type="caution">
    <text evidence="2">The sequence shown here is derived from an EMBL/GenBank/DDBJ whole genome shotgun (WGS) entry which is preliminary data.</text>
</comment>
<reference evidence="3" key="1">
    <citation type="submission" date="2022-10" db="EMBL/GenBank/DDBJ databases">
        <title>Genome assembly of Pristionchus species.</title>
        <authorList>
            <person name="Yoshida K."/>
            <person name="Sommer R.J."/>
        </authorList>
    </citation>
    <scope>NUCLEOTIDE SEQUENCE [LARGE SCALE GENOMIC DNA]</scope>
    <source>
        <strain evidence="3">RS5460</strain>
    </source>
</reference>
<feature type="non-terminal residue" evidence="2">
    <location>
        <position position="284"/>
    </location>
</feature>
<evidence type="ECO:0000313" key="2">
    <source>
        <dbReference type="EMBL" id="GMR45080.1"/>
    </source>
</evidence>
<dbReference type="Proteomes" id="UP001328107">
    <property type="component" value="Unassembled WGS sequence"/>
</dbReference>
<accession>A0AAN5CIJ4</accession>
<proteinExistence type="predicted"/>
<sequence length="284" mass="32273">MMPYISDMHAKPIYADNNGRTIALITVALNSTLTILALLFLQEDIPLFWGSFTPEFQRTVLAEHNYSNPLTIRQVLEFSQPGSPHYHLVQSDWKHMVVEYGTAGPAFCLNDPVPSSGLPSILRAIEFHSLSQLLLRFTVLFSLSIRPILASFRSLAVYNHLPSLSSSRFSIFSSSPLLLRNARGVPLLNRVILFLSPFIYLLVLISGYFITAWQQDLDFHSVMWVPFYSFAALYTIHMILQSTIELMEPERITILRVLSRFCLVATFVITSIIVLKTNDEFLGR</sequence>
<keyword evidence="3" id="KW-1185">Reference proteome</keyword>
<organism evidence="2 3">
    <name type="scientific">Pristionchus mayeri</name>
    <dbReference type="NCBI Taxonomy" id="1317129"/>
    <lineage>
        <taxon>Eukaryota</taxon>
        <taxon>Metazoa</taxon>
        <taxon>Ecdysozoa</taxon>
        <taxon>Nematoda</taxon>
        <taxon>Chromadorea</taxon>
        <taxon>Rhabditida</taxon>
        <taxon>Rhabditina</taxon>
        <taxon>Diplogasteromorpha</taxon>
        <taxon>Diplogasteroidea</taxon>
        <taxon>Neodiplogasteridae</taxon>
        <taxon>Pristionchus</taxon>
    </lineage>
</organism>
<evidence type="ECO:0000313" key="3">
    <source>
        <dbReference type="Proteomes" id="UP001328107"/>
    </source>
</evidence>
<feature type="transmembrane region" description="Helical" evidence="1">
    <location>
        <begin position="222"/>
        <end position="240"/>
    </location>
</feature>
<keyword evidence="1" id="KW-0472">Membrane</keyword>
<gene>
    <name evidence="2" type="ORF">PMAYCL1PPCAC_15275</name>
</gene>
<feature type="transmembrane region" description="Helical" evidence="1">
    <location>
        <begin position="20"/>
        <end position="41"/>
    </location>
</feature>
<keyword evidence="1" id="KW-0812">Transmembrane</keyword>
<name>A0AAN5CIJ4_9BILA</name>
<dbReference type="EMBL" id="BTRK01000004">
    <property type="protein sequence ID" value="GMR45080.1"/>
    <property type="molecule type" value="Genomic_DNA"/>
</dbReference>
<evidence type="ECO:0000256" key="1">
    <source>
        <dbReference type="SAM" id="Phobius"/>
    </source>
</evidence>